<feature type="transmembrane region" description="Helical" evidence="1">
    <location>
        <begin position="31"/>
        <end position="48"/>
    </location>
</feature>
<feature type="transmembrane region" description="Helical" evidence="1">
    <location>
        <begin position="7"/>
        <end position="25"/>
    </location>
</feature>
<sequence length="65" mass="7028">MEKYAQSVCLGIGALTAAILALQSLPENSGPFFGFVYVSLALWGLSLIHPVQTLVMDTFDTDPRL</sequence>
<accession>D3SRF5</accession>
<evidence type="ECO:0000256" key="1">
    <source>
        <dbReference type="SAM" id="Phobius"/>
    </source>
</evidence>
<dbReference type="HOGENOM" id="CLU_2839455_0_0_2"/>
<keyword evidence="3" id="KW-1185">Reference proteome</keyword>
<dbReference type="Proteomes" id="UP000001879">
    <property type="component" value="Chromosome"/>
</dbReference>
<evidence type="ECO:0000313" key="2">
    <source>
        <dbReference type="EMBL" id="ADD04660.1"/>
    </source>
</evidence>
<keyword evidence="1" id="KW-0812">Transmembrane</keyword>
<dbReference type="KEGG" id="nmg:Nmag_1076"/>
<dbReference type="AlphaFoldDB" id="D3SRF5"/>
<name>D3SRF5_NATMM</name>
<organism evidence="2 3">
    <name type="scientific">Natrialba magadii (strain ATCC 43099 / DSM 3394 / CCM 3739 / CIP 104546 / IAM 13178 / JCM 8861 / NBRC 102185 / NCIMB 2190 / MS3)</name>
    <name type="common">Natronobacterium magadii</name>
    <dbReference type="NCBI Taxonomy" id="547559"/>
    <lineage>
        <taxon>Archaea</taxon>
        <taxon>Methanobacteriati</taxon>
        <taxon>Methanobacteriota</taxon>
        <taxon>Stenosarchaea group</taxon>
        <taxon>Halobacteria</taxon>
        <taxon>Halobacteriales</taxon>
        <taxon>Natrialbaceae</taxon>
        <taxon>Natrialba</taxon>
    </lineage>
</organism>
<reference evidence="2 3" key="2">
    <citation type="journal article" date="2012" name="BMC Genomics">
        <title>A comparative genomics perspective on the genetic content of the alkaliphilic haloarchaeon Natrialba magadii ATCC 43099T.</title>
        <authorList>
            <person name="Siddaramappa S."/>
            <person name="Challacombe J.F."/>
            <person name="Decastro R.E."/>
            <person name="Pfeiffer F."/>
            <person name="Sastre D.E."/>
            <person name="Gimenez M.I."/>
            <person name="Paggi R.A."/>
            <person name="Detter J.C."/>
            <person name="Davenport K.W."/>
            <person name="Goodwin L.A."/>
            <person name="Kyrpides N."/>
            <person name="Tapia R."/>
            <person name="Pitluck S."/>
            <person name="Lucas S."/>
            <person name="Woyke T."/>
            <person name="Maupin-Furlow J.A."/>
        </authorList>
    </citation>
    <scope>NUCLEOTIDE SEQUENCE [LARGE SCALE GENOMIC DNA]</scope>
    <source>
        <strain evidence="3">ATCC 43099 / DSM 3394 / CCM 3739 / CIP 104546 / IAM 13178 / JCM 8861 / NBRC 102185 / NCIMB 2190 / MS3</strain>
    </source>
</reference>
<reference evidence="3" key="1">
    <citation type="submission" date="2010-02" db="EMBL/GenBank/DDBJ databases">
        <title>Complete sequence of chromosome of Natrialba magadii ATCC 43099.</title>
        <authorList>
            <consortium name="US DOE Joint Genome Institute"/>
            <person name="Lucas S."/>
            <person name="Copeland A."/>
            <person name="Lapidus A."/>
            <person name="Cheng J.-F."/>
            <person name="Bruce D."/>
            <person name="Goodwin L."/>
            <person name="Pitluck S."/>
            <person name="Davenport K."/>
            <person name="Saunders E."/>
            <person name="Detter J.C."/>
            <person name="Han C."/>
            <person name="Tapia R."/>
            <person name="Land M."/>
            <person name="Hauser L."/>
            <person name="Kyrpides N."/>
            <person name="Mikhailova N."/>
            <person name="De Castro R.E."/>
            <person name="Maupin-Furlow J.A."/>
            <person name="Woyke T."/>
        </authorList>
    </citation>
    <scope>NUCLEOTIDE SEQUENCE [LARGE SCALE GENOMIC DNA]</scope>
    <source>
        <strain evidence="3">ATCC 43099 / DSM 3394 / CCM 3739 / CIP 104546 / IAM 13178 / JCM 8861 / NBRC 102185 / NCIMB 2190 / MS3</strain>
    </source>
</reference>
<keyword evidence="1" id="KW-1133">Transmembrane helix</keyword>
<proteinExistence type="predicted"/>
<keyword evidence="1" id="KW-0472">Membrane</keyword>
<evidence type="ECO:0000313" key="3">
    <source>
        <dbReference type="Proteomes" id="UP000001879"/>
    </source>
</evidence>
<dbReference type="PaxDb" id="547559-Nmag_1076"/>
<gene>
    <name evidence="2" type="ordered locus">Nmag_1076</name>
</gene>
<dbReference type="EMBL" id="CP001932">
    <property type="protein sequence ID" value="ADD04660.1"/>
    <property type="molecule type" value="Genomic_DNA"/>
</dbReference>
<protein>
    <submittedName>
        <fullName evidence="2">Uncharacterized protein</fullName>
    </submittedName>
</protein>